<organism evidence="6 7">
    <name type="scientific">Halapricum desulfuricans</name>
    <dbReference type="NCBI Taxonomy" id="2841257"/>
    <lineage>
        <taxon>Archaea</taxon>
        <taxon>Methanobacteriati</taxon>
        <taxon>Methanobacteriota</taxon>
        <taxon>Stenosarchaea group</taxon>
        <taxon>Halobacteria</taxon>
        <taxon>Halobacteriales</taxon>
        <taxon>Haloarculaceae</taxon>
        <taxon>Halapricum</taxon>
    </lineage>
</organism>
<dbReference type="GeneID" id="68852172"/>
<dbReference type="PANTHER" id="PTHR12818">
    <property type="entry name" value="TRNA (ADENINE(37)-N6)-METHYLTRANSFERASE"/>
    <property type="match status" value="1"/>
</dbReference>
<evidence type="ECO:0000313" key="6">
    <source>
        <dbReference type="EMBL" id="QSG08939.1"/>
    </source>
</evidence>
<evidence type="ECO:0000313" key="7">
    <source>
        <dbReference type="Proteomes" id="UP000662973"/>
    </source>
</evidence>
<dbReference type="Gene3D" id="2.40.30.70">
    <property type="entry name" value="YaeB-like"/>
    <property type="match status" value="1"/>
</dbReference>
<dbReference type="PROSITE" id="PS01318">
    <property type="entry name" value="TSAA_1"/>
    <property type="match status" value="1"/>
</dbReference>
<name>A0A897NDA6_9EURY</name>
<dbReference type="RefSeq" id="WP_229112144.1">
    <property type="nucleotide sequence ID" value="NZ_CP064788.1"/>
</dbReference>
<feature type="domain" description="TsaA-like" evidence="5">
    <location>
        <begin position="196"/>
        <end position="326"/>
    </location>
</feature>
<dbReference type="KEGG" id="hds:HSR122_1548"/>
<dbReference type="InterPro" id="IPR023370">
    <property type="entry name" value="TrmO-like_N"/>
</dbReference>
<keyword evidence="6" id="KW-0645">Protease</keyword>
<keyword evidence="6" id="KW-0378">Hydrolase</keyword>
<dbReference type="SUPFAM" id="SSF118196">
    <property type="entry name" value="YaeB-like"/>
    <property type="match status" value="1"/>
</dbReference>
<dbReference type="PROSITE" id="PS51668">
    <property type="entry name" value="TSAA_2"/>
    <property type="match status" value="1"/>
</dbReference>
<evidence type="ECO:0000256" key="1">
    <source>
        <dbReference type="ARBA" id="ARBA00008542"/>
    </source>
</evidence>
<accession>A0A897NDA6</accession>
<protein>
    <submittedName>
        <fullName evidence="6">Intracellular protease/amidase</fullName>
    </submittedName>
</protein>
<keyword evidence="2" id="KW-0949">S-adenosyl-L-methionine</keyword>
<comment type="similarity">
    <text evidence="3">Belongs to the tRNA methyltransferase O family.</text>
</comment>
<dbReference type="PANTHER" id="PTHR12818:SF0">
    <property type="entry name" value="TRNA (ADENINE(37)-N6)-METHYLTRANSFERASE"/>
    <property type="match status" value="1"/>
</dbReference>
<evidence type="ECO:0000256" key="4">
    <source>
        <dbReference type="SAM" id="MobiDB-lite"/>
    </source>
</evidence>
<keyword evidence="7" id="KW-1185">Reference proteome</keyword>
<dbReference type="CDD" id="cd03134">
    <property type="entry name" value="GATase1_PfpI_like"/>
    <property type="match status" value="1"/>
</dbReference>
<dbReference type="GO" id="GO:0006508">
    <property type="term" value="P:proteolysis"/>
    <property type="evidence" value="ECO:0007669"/>
    <property type="project" value="UniProtKB-KW"/>
</dbReference>
<dbReference type="NCBIfam" id="TIGR01382">
    <property type="entry name" value="PfpI"/>
    <property type="match status" value="1"/>
</dbReference>
<dbReference type="SUPFAM" id="SSF52317">
    <property type="entry name" value="Class I glutamine amidotransferase-like"/>
    <property type="match status" value="1"/>
</dbReference>
<dbReference type="Proteomes" id="UP000662973">
    <property type="component" value="Chromosome"/>
</dbReference>
<evidence type="ECO:0000259" key="5">
    <source>
        <dbReference type="PROSITE" id="PS51668"/>
    </source>
</evidence>
<evidence type="ECO:0000256" key="2">
    <source>
        <dbReference type="ARBA" id="ARBA00022691"/>
    </source>
</evidence>
<proteinExistence type="inferred from homology"/>
<dbReference type="NCBIfam" id="TIGR00104">
    <property type="entry name" value="tRNA_TsaA"/>
    <property type="match status" value="1"/>
</dbReference>
<dbReference type="CDD" id="cd09281">
    <property type="entry name" value="UPF0066"/>
    <property type="match status" value="1"/>
</dbReference>
<dbReference type="InterPro" id="IPR036413">
    <property type="entry name" value="YaeB-like_sf"/>
</dbReference>
<sequence>MTLNALALAADRFGDRSLSYPYYRLQEAGHTVDIAAPGGQPITGLNGIDFEADLPIAEADAAAYDLLVLPGGYSSEAIRMQAPEAIDIVRSFDERDKPIASVCHGAQLLVSAGVVEGRRLACHPSIKDDVEAAGGTFVNDAGVVDGNLITARDYSDVADWLAAVLREVTTPATTDGSGVTASTAGLDSTRSSDGSTQPIGTIHSPYTEETGMPIQGAFSEAMGVVEVDPEYEPGLLDLAEFSHIVVLYQFHAAEDYDLQPQPFMEDEVHGVFATRAPRRPNPLGMSVLELENVSDGSLFVSGVDVLDGTPLLDIKPFVPEFNGVEDARIGWLEGAIDNEHRRTSDDRFVE</sequence>
<dbReference type="Gene3D" id="3.40.50.880">
    <property type="match status" value="1"/>
</dbReference>
<dbReference type="InterPro" id="IPR006286">
    <property type="entry name" value="C56_PfpI-like"/>
</dbReference>
<dbReference type="Pfam" id="PF01980">
    <property type="entry name" value="TrmO_N"/>
    <property type="match status" value="1"/>
</dbReference>
<dbReference type="InterPro" id="IPR023368">
    <property type="entry name" value="UPF0066_cons_site"/>
</dbReference>
<evidence type="ECO:0000256" key="3">
    <source>
        <dbReference type="ARBA" id="ARBA00033753"/>
    </source>
</evidence>
<gene>
    <name evidence="6" type="primary">thiJ</name>
    <name evidence="6" type="ORF">HSR122_1548</name>
</gene>
<dbReference type="GO" id="GO:0008233">
    <property type="term" value="F:peptidase activity"/>
    <property type="evidence" value="ECO:0007669"/>
    <property type="project" value="UniProtKB-KW"/>
</dbReference>
<dbReference type="Pfam" id="PF01965">
    <property type="entry name" value="DJ-1_PfpI"/>
    <property type="match status" value="1"/>
</dbReference>
<feature type="region of interest" description="Disordered" evidence="4">
    <location>
        <begin position="172"/>
        <end position="199"/>
    </location>
</feature>
<reference evidence="6 7" key="1">
    <citation type="submission" date="2020-11" db="EMBL/GenBank/DDBJ databases">
        <title>Carbohydrate-dependent, anaerobic sulfur respiration: A novel catabolism in halophilic archaea.</title>
        <authorList>
            <person name="Sorokin D.Y."/>
            <person name="Messina E."/>
            <person name="Smedile F."/>
            <person name="La Cono V."/>
            <person name="Hallsworth J.E."/>
            <person name="Yakimov M.M."/>
        </authorList>
    </citation>
    <scope>NUCLEOTIDE SEQUENCE [LARGE SCALE GENOMIC DNA]</scope>
    <source>
        <strain evidence="6 7">HSR12-2</strain>
    </source>
</reference>
<dbReference type="InterPro" id="IPR040372">
    <property type="entry name" value="YaeB-like"/>
</dbReference>
<comment type="similarity">
    <text evidence="1">Belongs to the peptidase C56 family.</text>
</comment>
<dbReference type="AlphaFoldDB" id="A0A897NDA6"/>
<dbReference type="InterPro" id="IPR029062">
    <property type="entry name" value="Class_I_gatase-like"/>
</dbReference>
<dbReference type="InterPro" id="IPR002818">
    <property type="entry name" value="DJ-1/PfpI"/>
</dbReference>
<dbReference type="PROSITE" id="PS51276">
    <property type="entry name" value="PEPTIDASE_C56_PFPI"/>
    <property type="match status" value="1"/>
</dbReference>
<dbReference type="EMBL" id="CP064788">
    <property type="protein sequence ID" value="QSG08939.1"/>
    <property type="molecule type" value="Genomic_DNA"/>
</dbReference>
<dbReference type="InterPro" id="IPR036414">
    <property type="entry name" value="YaeB_N_sf"/>
</dbReference>